<dbReference type="KEGG" id="bgt:106074800"/>
<protein>
    <submittedName>
        <fullName evidence="1">Uncharacterized protein</fullName>
    </submittedName>
</protein>
<dbReference type="Proteomes" id="UP000076420">
    <property type="component" value="Unassembled WGS sequence"/>
</dbReference>
<name>A0A2C9LWY5_BIOGL</name>
<sequence length="198" mass="22382">MTPFKAMADQSPIDEVDRIAINQSQNLEDDTLLNISGNRKSEAQCISPIPLHDLSPNALEVKIKIYDAIAVHPDIDSQQNRVQELRGTVDHIALWNMNEKLYKLAHLKGKKNSKMMFIDKSNLVIEQNIRNTSIYLFPDTTKSIALDVNSLECLNDGSNVLVCHNVPIEIFPILQQINNNKLAIKQNSKQKNGSVYFK</sequence>
<accession>A0A2C9LWY5</accession>
<dbReference type="EnsemblMetazoa" id="BGLB035954-RA">
    <property type="protein sequence ID" value="BGLB035954-PA"/>
    <property type="gene ID" value="BGLB035954"/>
</dbReference>
<dbReference type="AlphaFoldDB" id="A0A2C9LWY5"/>
<proteinExistence type="predicted"/>
<reference evidence="1" key="1">
    <citation type="submission" date="2020-05" db="UniProtKB">
        <authorList>
            <consortium name="EnsemblMetazoa"/>
        </authorList>
    </citation>
    <scope>IDENTIFICATION</scope>
    <source>
        <strain evidence="1">BB02</strain>
    </source>
</reference>
<evidence type="ECO:0000313" key="2">
    <source>
        <dbReference type="Proteomes" id="UP000076420"/>
    </source>
</evidence>
<dbReference type="VEuPathDB" id="VectorBase:BGLB035954"/>
<dbReference type="EnsemblMetazoa" id="BGLB035954-RD">
    <property type="protein sequence ID" value="BGLB035954-PD"/>
    <property type="gene ID" value="BGLB035954"/>
</dbReference>
<gene>
    <name evidence="1" type="primary">106074800</name>
</gene>
<dbReference type="EnsemblMetazoa" id="BGLB035954-RB">
    <property type="protein sequence ID" value="BGLB035954-PB"/>
    <property type="gene ID" value="BGLB035954"/>
</dbReference>
<organism evidence="1 2">
    <name type="scientific">Biomphalaria glabrata</name>
    <name type="common">Bloodfluke planorb</name>
    <name type="synonym">Freshwater snail</name>
    <dbReference type="NCBI Taxonomy" id="6526"/>
    <lineage>
        <taxon>Eukaryota</taxon>
        <taxon>Metazoa</taxon>
        <taxon>Spiralia</taxon>
        <taxon>Lophotrochozoa</taxon>
        <taxon>Mollusca</taxon>
        <taxon>Gastropoda</taxon>
        <taxon>Heterobranchia</taxon>
        <taxon>Euthyneura</taxon>
        <taxon>Panpulmonata</taxon>
        <taxon>Hygrophila</taxon>
        <taxon>Lymnaeoidea</taxon>
        <taxon>Planorbidae</taxon>
        <taxon>Biomphalaria</taxon>
    </lineage>
</organism>
<evidence type="ECO:0000313" key="1">
    <source>
        <dbReference type="EnsemblMetazoa" id="BGLB035954-PA"/>
    </source>
</evidence>
<dbReference type="EnsemblMetazoa" id="BGLB035954-RC">
    <property type="protein sequence ID" value="BGLB035954-PC"/>
    <property type="gene ID" value="BGLB035954"/>
</dbReference>